<evidence type="ECO:0000256" key="4">
    <source>
        <dbReference type="ARBA" id="ARBA00022723"/>
    </source>
</evidence>
<dbReference type="InterPro" id="IPR006073">
    <property type="entry name" value="GTP-bd"/>
</dbReference>
<dbReference type="GO" id="GO:0046872">
    <property type="term" value="F:metal ion binding"/>
    <property type="evidence" value="ECO:0007669"/>
    <property type="project" value="UniProtKB-KW"/>
</dbReference>
<dbReference type="Gene3D" id="3.40.50.300">
    <property type="entry name" value="P-loop containing nucleotide triphosphate hydrolases"/>
    <property type="match status" value="6"/>
</dbReference>
<evidence type="ECO:0000259" key="11">
    <source>
        <dbReference type="PROSITE" id="PS51880"/>
    </source>
</evidence>
<keyword evidence="5" id="KW-0547">Nucleotide-binding</keyword>
<keyword evidence="8" id="KW-0460">Magnesium</keyword>
<dbReference type="OrthoDB" id="424823at2759"/>
<comment type="cofactor">
    <cofactor evidence="1">
        <name>Mg(2+)</name>
        <dbReference type="ChEBI" id="CHEBI:18420"/>
    </cofactor>
</comment>
<evidence type="ECO:0000259" key="10">
    <source>
        <dbReference type="PROSITE" id="PS51710"/>
    </source>
</evidence>
<dbReference type="GO" id="GO:0005525">
    <property type="term" value="F:GTP binding"/>
    <property type="evidence" value="ECO:0007669"/>
    <property type="project" value="InterPro"/>
</dbReference>
<dbReference type="GO" id="GO:0016887">
    <property type="term" value="F:ATP hydrolysis activity"/>
    <property type="evidence" value="ECO:0007669"/>
    <property type="project" value="InterPro"/>
</dbReference>
<accession>A0A8J2W855</accession>
<proteinExistence type="predicted"/>
<evidence type="ECO:0000256" key="8">
    <source>
        <dbReference type="ARBA" id="ARBA00022842"/>
    </source>
</evidence>
<dbReference type="InterPro" id="IPR027417">
    <property type="entry name" value="P-loop_NTPase"/>
</dbReference>
<dbReference type="Gene3D" id="3.10.20.30">
    <property type="match status" value="1"/>
</dbReference>
<dbReference type="Pfam" id="PF00406">
    <property type="entry name" value="ADK"/>
    <property type="match status" value="1"/>
</dbReference>
<keyword evidence="3" id="KW-0963">Cytoplasm</keyword>
<dbReference type="CDD" id="cd04867">
    <property type="entry name" value="TGS_YchF_OLA1"/>
    <property type="match status" value="1"/>
</dbReference>
<dbReference type="InterPro" id="IPR012676">
    <property type="entry name" value="TGS-like"/>
</dbReference>
<feature type="region of interest" description="Disordered" evidence="9">
    <location>
        <begin position="250"/>
        <end position="282"/>
    </location>
</feature>
<comment type="subcellular location">
    <subcellularLocation>
        <location evidence="2">Cytoplasm</location>
    </subcellularLocation>
</comment>
<dbReference type="InterPro" id="IPR031167">
    <property type="entry name" value="G_OBG"/>
</dbReference>
<reference evidence="12" key="1">
    <citation type="submission" date="2021-09" db="EMBL/GenBank/DDBJ databases">
        <authorList>
            <person name="Martin H S."/>
        </authorList>
    </citation>
    <scope>NUCLEOTIDE SEQUENCE</scope>
</reference>
<keyword evidence="4" id="KW-0479">Metal-binding</keyword>
<evidence type="ECO:0000256" key="2">
    <source>
        <dbReference type="ARBA" id="ARBA00004496"/>
    </source>
</evidence>
<protein>
    <submittedName>
        <fullName evidence="12">(African queen) hypothetical protein</fullName>
    </submittedName>
</protein>
<evidence type="ECO:0000313" key="12">
    <source>
        <dbReference type="EMBL" id="CAG9585625.1"/>
    </source>
</evidence>
<dbReference type="SUPFAM" id="SSF52540">
    <property type="entry name" value="P-loop containing nucleoside triphosphate hydrolases"/>
    <property type="match status" value="5"/>
</dbReference>
<dbReference type="Pfam" id="PF01926">
    <property type="entry name" value="MMR_HSR1"/>
    <property type="match status" value="2"/>
</dbReference>
<dbReference type="FunFam" id="1.10.150.300:FF:000003">
    <property type="entry name" value="Obg-like ATPase 1"/>
    <property type="match status" value="1"/>
</dbReference>
<name>A0A8J2W855_9NEOP</name>
<dbReference type="CDD" id="cd01900">
    <property type="entry name" value="YchF"/>
    <property type="match status" value="1"/>
</dbReference>
<dbReference type="InterPro" id="IPR013029">
    <property type="entry name" value="YchF_C"/>
</dbReference>
<gene>
    <name evidence="12" type="ORF">DCHRY22_LOCUS16000</name>
</gene>
<dbReference type="Pfam" id="PF06071">
    <property type="entry name" value="YchF-GTPase_C"/>
    <property type="match status" value="1"/>
</dbReference>
<dbReference type="FunFam" id="3.10.20.30:FF:000029">
    <property type="entry name" value="Obg-like ATPase 1"/>
    <property type="match status" value="1"/>
</dbReference>
<evidence type="ECO:0000256" key="6">
    <source>
        <dbReference type="ARBA" id="ARBA00022801"/>
    </source>
</evidence>
<dbReference type="Gene3D" id="1.10.150.300">
    <property type="entry name" value="TGS-like domain"/>
    <property type="match status" value="1"/>
</dbReference>
<dbReference type="EMBL" id="CAKASE010000083">
    <property type="protein sequence ID" value="CAG9585625.1"/>
    <property type="molecule type" value="Genomic_DNA"/>
</dbReference>
<dbReference type="InterPro" id="IPR041706">
    <property type="entry name" value="YchF_N"/>
</dbReference>
<evidence type="ECO:0000256" key="5">
    <source>
        <dbReference type="ARBA" id="ARBA00022741"/>
    </source>
</evidence>
<evidence type="ECO:0000256" key="1">
    <source>
        <dbReference type="ARBA" id="ARBA00001946"/>
    </source>
</evidence>
<keyword evidence="7" id="KW-0067">ATP-binding</keyword>
<dbReference type="SUPFAM" id="SSF81271">
    <property type="entry name" value="TGS-like"/>
    <property type="match status" value="1"/>
</dbReference>
<dbReference type="InterPro" id="IPR012675">
    <property type="entry name" value="Beta-grasp_dom_sf"/>
</dbReference>
<sequence length="1737" mass="199608">MPPKKVEEPEKKPLIGRVGTNLKVGIVGVPNVGKSTFFNVLTKSQAAAENFPFCTIDPNENNDVYETFKQKKDDNDKKRSLAAATLGLENTDIPLPDDLEYYTGWTDKDAQECYLLSKPKTYLILGKQGCGSYNLGEALAKKVNCPHLCPKNVIQDEIDQKSSVGKCLDYNMKHNKVSKSDIVMKIIKNKLESPAIKHRGFIISGIPMVTSSLKMQYYSDNLYAEESITIVDDILFDVIYNLKRKKRRAKKSSPHSSKSSLNEEGEIEPEEEEQEAEEEQEEENIVVELPKYLLEPCSDLIFVSKPYYTTKEKILLDQVQEFFGFKPDIVIYISCPHSDVIIKRTHKLLNYSNSSSTFAPFPANIENDLRWPAHYTMLDYNRGIDKHTFNPKYNCKQPTNFTTNSAEQICNYKKYVTPLIEEKLKEFDPRYVIKVDGRTTIQQMMNIIMERLLTLPIKPVLLPEPLYIDEPPDDIEEFWKTVEELNVIRSGSLSFNRYASPWYNRCPVELRKRRSTQGNPKFAVTFFKHVYLLSSLDAMVSFCRNPRPYLQLKYLEPTCRMIVIGTKSSGKTMIAQCLSWIFTTPVICFESFLKTEKQKKYDSYAKNIFSEIIATIEDNRFSKWQAKELQRVSDLNTWYNAVSSALSSYIPILKKALENEGEDGEQPRSKRFYTLRNQLSYLPVDDLEELGALLKDKNALLEFAPHHLITEIDKPKTPVLGDEDVTNEISSYIVTNDLQKDIEPTTEELMNEIIRILKNIDKTSLDDTGLFYGKFIIDGFPSDPEYWGYLVESGLLPDYTIAIIENREIDADIVQHYINIEKYTKNHQERFLLSSDVLVKTKLLHDEPPENKYLNMQIIIDNLVLKLFDPDSTDDVANETEKTPDADAVTSFTETIEKFREEWEVSKLKLEENEKCFVETEIEDKSDIDIIDEVLRKIRNCYFNPCIIIEDGLDIPDDDSEITKDVLTYNEPRFLGETNIYCPLAFYDYGVLWEGKSELAASYDNKTYSFSKEECVDLFQRDVKKYLCYNKPYKNDVPLRICVIGNIGSGKTSFSRIIAKELGLFHIDFEDFINKYLIPKHFKKVGWQYENSFTDTPVGEEEVVEFQIDEENLNYISDITFNEQELRRIIYNYIEHGSPLMSPLLQPLIKKLWHEQPFNNRGVVIDGFPKLPNDVEDMISCFCIPEIVIEIECDSETSLNRISPKMFKQWKLQLAEAKLKAKNKLDREKQEWTNFVTKTVVIKLIIDDILGEAVNEEEPIKISSVESTIFDANPLGSANVDVNLFKTYNELIQDYPEPVDQNVWENADDVLEQINNRIEKHPLRIGIIGPPKSGKSTIAAKLAKRYGLLCMSKGMAIRHILENMDWTTLGFQIKKLLREGKCIDNELIMAAVLTASIDHPRRVPVPDERYDYLCQYHKPLSKVPAFLNVVDIAGLVRGAAEGQGLGNAFLSHIKACDAIFNLCRAFDDENVIHVDGEVNPIRDLETIGEELRLKDEEQLMQNIEKLDRVVNRGGDKKLKPEYEALAKIKTILVDEKKHIRFGDWSAADIEVLNKYLFLTSKPALYLVNLSEKDYIRKKNKWLPKLKEWIDKNDPGAPLIPFSGALESKLMDMEPDEKEKFLKENNITSALDKIIVQGYKALQLEYFFTAGADEVKAWTIQKGTKAPQAAGRIHTDFEKGFIMAEVMHFKDFKEEGSESACKSAGKYRQQGRNYVVEDGDIIFFKFNAGAGLKDAKKK</sequence>
<feature type="compositionally biased region" description="Acidic residues" evidence="9">
    <location>
        <begin position="263"/>
        <end position="282"/>
    </location>
</feature>
<feature type="domain" description="OBG-type G" evidence="10">
    <location>
        <begin position="1419"/>
        <end position="1621"/>
    </location>
</feature>
<keyword evidence="13" id="KW-1185">Reference proteome</keyword>
<dbReference type="PANTHER" id="PTHR23305">
    <property type="entry name" value="OBG GTPASE FAMILY"/>
    <property type="match status" value="1"/>
</dbReference>
<dbReference type="GO" id="GO:0005524">
    <property type="term" value="F:ATP binding"/>
    <property type="evidence" value="ECO:0007669"/>
    <property type="project" value="UniProtKB-KW"/>
</dbReference>
<organism evidence="12 13">
    <name type="scientific">Danaus chrysippus</name>
    <name type="common">African queen</name>
    <dbReference type="NCBI Taxonomy" id="151541"/>
    <lineage>
        <taxon>Eukaryota</taxon>
        <taxon>Metazoa</taxon>
        <taxon>Ecdysozoa</taxon>
        <taxon>Arthropoda</taxon>
        <taxon>Hexapoda</taxon>
        <taxon>Insecta</taxon>
        <taxon>Pterygota</taxon>
        <taxon>Neoptera</taxon>
        <taxon>Endopterygota</taxon>
        <taxon>Lepidoptera</taxon>
        <taxon>Glossata</taxon>
        <taxon>Ditrysia</taxon>
        <taxon>Papilionoidea</taxon>
        <taxon>Nymphalidae</taxon>
        <taxon>Danainae</taxon>
        <taxon>Danaini</taxon>
        <taxon>Danaina</taxon>
        <taxon>Danaus</taxon>
        <taxon>Anosia</taxon>
    </lineage>
</organism>
<dbReference type="PANTHER" id="PTHR23305:SF11">
    <property type="entry name" value="OBG-LIKE ATPASE 1"/>
    <property type="match status" value="1"/>
</dbReference>
<dbReference type="Proteomes" id="UP000789524">
    <property type="component" value="Unassembled WGS sequence"/>
</dbReference>
<dbReference type="PROSITE" id="PS51880">
    <property type="entry name" value="TGS"/>
    <property type="match status" value="1"/>
</dbReference>
<dbReference type="NCBIfam" id="TIGR00092">
    <property type="entry name" value="redox-regulated ATPase YchF"/>
    <property type="match status" value="1"/>
</dbReference>
<evidence type="ECO:0000256" key="9">
    <source>
        <dbReference type="SAM" id="MobiDB-lite"/>
    </source>
</evidence>
<evidence type="ECO:0000256" key="3">
    <source>
        <dbReference type="ARBA" id="ARBA00022490"/>
    </source>
</evidence>
<dbReference type="PRINTS" id="PR00326">
    <property type="entry name" value="GTP1OBG"/>
</dbReference>
<evidence type="ECO:0000313" key="13">
    <source>
        <dbReference type="Proteomes" id="UP000789524"/>
    </source>
</evidence>
<dbReference type="InterPro" id="IPR023192">
    <property type="entry name" value="TGS-like_dom_sf"/>
</dbReference>
<dbReference type="GO" id="GO:0005737">
    <property type="term" value="C:cytoplasm"/>
    <property type="evidence" value="ECO:0007669"/>
    <property type="project" value="UniProtKB-SubCell"/>
</dbReference>
<dbReference type="InterPro" id="IPR004396">
    <property type="entry name" value="ATPase_YchF/OLA1"/>
</dbReference>
<feature type="domain" description="TGS" evidence="11">
    <location>
        <begin position="1642"/>
        <end position="1725"/>
    </location>
</feature>
<comment type="caution">
    <text evidence="12">The sequence shown here is derived from an EMBL/GenBank/DDBJ whole genome shotgun (WGS) entry which is preliminary data.</text>
</comment>
<dbReference type="InterPro" id="IPR004095">
    <property type="entry name" value="TGS"/>
</dbReference>
<dbReference type="PROSITE" id="PS51710">
    <property type="entry name" value="G_OBG"/>
    <property type="match status" value="1"/>
</dbReference>
<keyword evidence="6" id="KW-0378">Hydrolase</keyword>
<evidence type="ECO:0000256" key="7">
    <source>
        <dbReference type="ARBA" id="ARBA00022840"/>
    </source>
</evidence>